<dbReference type="WBParaSite" id="TCONS_00006123.p1">
    <property type="protein sequence ID" value="TCONS_00006123.p1"/>
    <property type="gene ID" value="XLOC_004302"/>
</dbReference>
<dbReference type="InterPro" id="IPR035706">
    <property type="entry name" value="AAA_9"/>
</dbReference>
<dbReference type="FunFam" id="3.40.50.300:FF:000373">
    <property type="entry name" value="Cytoplasmic dynein heavy chain 2"/>
    <property type="match status" value="1"/>
</dbReference>
<evidence type="ECO:0000256" key="2">
    <source>
        <dbReference type="ARBA" id="ARBA00008887"/>
    </source>
</evidence>
<dbReference type="InterPro" id="IPR013594">
    <property type="entry name" value="Dynein_heavy_tail"/>
</dbReference>
<dbReference type="PANTHER" id="PTHR46532:SF4">
    <property type="entry name" value="AAA+ ATPASE DOMAIN-CONTAINING PROTEIN"/>
    <property type="match status" value="1"/>
</dbReference>
<dbReference type="FunFam" id="1.20.920.20:FF:000002">
    <property type="entry name" value="Cytoplasmic dynein 1 heavy chain"/>
    <property type="match status" value="1"/>
</dbReference>
<dbReference type="GO" id="GO:0007018">
    <property type="term" value="P:microtubule-based movement"/>
    <property type="evidence" value="ECO:0007669"/>
    <property type="project" value="InterPro"/>
</dbReference>
<protein>
    <recommendedName>
        <fullName evidence="4">Dynein heavy chain, cytoplasmic</fullName>
    </recommendedName>
    <alternativeName>
        <fullName evidence="14">Dynein heavy chain, cytosolic</fullName>
    </alternativeName>
</protein>
<feature type="domain" description="AAA+ ATPase" evidence="16">
    <location>
        <begin position="2599"/>
        <end position="2749"/>
    </location>
</feature>
<reference evidence="18" key="1">
    <citation type="submission" date="2015-08" db="UniProtKB">
        <authorList>
            <consortium name="WormBaseParasite"/>
        </authorList>
    </citation>
    <scope>IDENTIFICATION</scope>
</reference>
<evidence type="ECO:0000256" key="7">
    <source>
        <dbReference type="ARBA" id="ARBA00022737"/>
    </source>
</evidence>
<dbReference type="FunFam" id="3.40.50.300:FF:000071">
    <property type="entry name" value="Cytoplasmic dynein heavy chain 1"/>
    <property type="match status" value="1"/>
</dbReference>
<dbReference type="Pfam" id="PF12780">
    <property type="entry name" value="AAA_8"/>
    <property type="match status" value="1"/>
</dbReference>
<dbReference type="GO" id="GO:0045505">
    <property type="term" value="F:dynein intermediate chain binding"/>
    <property type="evidence" value="ECO:0007669"/>
    <property type="project" value="InterPro"/>
</dbReference>
<dbReference type="InterPro" id="IPR041228">
    <property type="entry name" value="Dynein_C"/>
</dbReference>
<evidence type="ECO:0000256" key="6">
    <source>
        <dbReference type="ARBA" id="ARBA00022701"/>
    </source>
</evidence>
<dbReference type="Pfam" id="PF12774">
    <property type="entry name" value="AAA_6"/>
    <property type="match status" value="1"/>
</dbReference>
<dbReference type="Gene3D" id="1.10.8.720">
    <property type="entry name" value="Region D6 of dynein motor"/>
    <property type="match status" value="1"/>
</dbReference>
<sequence length="4646" mass="532512">MTDVDQEPILNGNLNHDESFTNLENVDISNFTEFLIDMIGILLSRKDENMPQILTAIEQSDEIIRRFICSVHQSVLVVNRTIQKESDKDDDEKVSVVFSIASEVVFIGEKTSTIVFIKKGPIIDNEKPIAEQVRVNTVSDGNPYETLLANISKITTPFFKSFINEARRGERDSGDKFAPTVEKNLSEVEVALLHLKQNIEIPDIDLVIDPVIAEVVNKARSQLRKATVADLQDKISDTNFLNQLQNGVNRWIKEIQKVTKLDRDPASGTSLQETAFWLNMERALLKVNQKRESEEVVLTLEALKSGKRFHATVSFDADTGLKERLALVNDYNMIMKDLPLNDLMSAMDLSSINSALQSIFNQFKKFRNSKYPISRAYKLVEVISRDLDMQMRKVLSNSSFMHMKFSDVEYTHNECQKIFSTWEEECARIMSILRDASKKKREDGTTHAKSYLRVNPPHKKLEMRIAEIKKIRTQHEQLRNVVNRVLRYQSDKLGNMSVYSNDENKAPTSDTSNENGVLKQIDYAYETIKNVDAIDTTDHGSERWFEAIKHYEEIIDRVETQIASKLCDQLNRAKDASEMFGIFSNYNALFIRPAIRGAIKQYQDKLIERVKADIQELKQRYGSKLAEQRATYIATTMDLPTCTAKILWVRQIDRQIQMLMKKVENVLGQSADNHIGGKALKIDCQNFRQLLNCEEIFNEYIESVKDKDLSSTGGKLYTVENRKTPDNKIESVLKVNFSTDVITLVNEVRNLKHMNFRIPLKIASTTHHVNLVYPFAVSIIDSIRTYHSVNQKVLSKPSITLLVATYKNEIHSLIEEGSALTWDSYKVEPYAQKLSEAITKYNEKVDELLNVVSQIEINLDHLSTCAYEVKQFTNLLNDIQKGIDLLTLGSYSNLKHWVTKIDEDIEHRLAIRVEDAINLWDLVLRQSREELEDAKEASKLIPEIMPLELELRLTSQVMQVYPSLEQCKANLYDQLYKWQSVIIGQQRITSNKYTVMLEHDTDDDGTYRHVLKKMPNKMTVLINVYKTIDKVIANASKHIGEWMRYQGLWDMQPDVLFEQLGKDLSKWMEALVDIKKSRHQVDSQDPKFEENCFIFDHTKVQPKVSMKYDFWHREVIRKFGSILGKEMQDFFDEIHKWRVDLESQSVDTGTTSDAVQLITYVQKLKKEAKRCKDTVERLQHGQRLLVQQRFSFPSAWLYVEQVEGEYQALNDILFRKDNAIQTQVVHLQSKIREEDELVEKRIEDVLEDWNKTKPIHGSQKPVEALENLATYETKLNKLKEERENMVKAKAALEITSSAKMSAIPNGLDVTMEELNDLKNVWKSLAPIYEIVDEMKEKTWLSVQPRKIRQSLDDILEKMKQLPSQFRSYEAYDYAKKSLQNYTKVNLIVADLKSDALKDRHWKQLMKELKVNWNIQDLTLGQVWDVDLLKHESVIKQILLVAQGEMALEEFLKQVREFWQDFEVELVNYQNKTKLIKGWDDLFNKLKEHMNSLAAMKLSPYYKQFEEDSLSWEEKLNKINALFDVWIDVQRRWVYLDGLFSGSADIASLLPIESGRFGNVSTEFLALMRKVSQSPRVLDVVHIQGSQRLLERLADMLAKIQKALGEYLERERSSFPRFYFVGDEDLLEIMGNSKDITRLQKHLKKMFAGIMAIDYNEETKLIKSLSSREGEIVELLSPIDLNSYKKINDWLAALEKEMQHTLAMLFARSVADFSKIDINAPDSTPYMNWLDTYPAQIIGISVEAWFTTSIEKQFMQGKDAKSVLDDVEATLSVLSDGVLREQPPIRRKKIELLITEFVHKRDIVRNLYEKKVNSIHNFEWLKVMRFYLDNSTTDATKMCLVRMANAEFNYGFEYLGIQEKLVQTPLTDRCYLTMTQALHSRLGGSPFGPAGTGKTESVKALGHQLGRFVLVFNCDETFDFQAIGRILVGLCQVGAWGCFDEFNRLEEKMLSAVSQQIQTIQEAVKAGGDTKVDLVGKNLSVNPNMAIFITMNPGYSGRSNLPDNLKQLFRSLAMTQPDRNLIAEVMLFSQGFRTAETLAKKIVPLFILCKEQLSNQSHYDFGLRALKYVLVSAGNLKRDEILRLKQEAMSKGKELSENDLANIKAEQQILIQSVCETLLPKLVSEDITLLSSLLQDVFPDVQYIPKRLDELRSEICNYCEQHMLCYSTTSGERGAMWLDKVMQLYQITNLNHGLMLVGPSGTGKSTAWKVLLKALERYEKVEGVSHIIDAKAMSKDDLFGYMDPNTREWSDGLFTHIIRKIIDNVRGENSKRQWIIFDGDVDPEWVENLNSVLDDNKLLTLPNGERLSIPSNVRIIFEVSDLKYATLATVSRCGMIWFPEEVINEDMLYDSYLNKLRNQRLDIESNGFSTDNNDFLSYGAQQASQTAETISMETSIHSASMMTSTFGNISSNVNSPSDNITNRVLEIQRIAANILNKHLRDDGIVASTLDYALENIDHIMEATSQRLILSFFSMMNFSIKQLLEYDINHQDFPLTNEQIESYTEKTMAVNLVWSMSGDGKWKSRKEISDFVRRSSTFPMPLDDEHPIIDFEVTITGEWQPWSSRVPKIEIESNRVAASDLVIPTMDTVRHEYLLKIWLSERKPLVLCGPPGSGKTMTLLAALRSQQDMDVINVNFSSSTTPELLMRTFDHYCEYKRTPNGVVLAPVQMSRWLVIFCDEINLPTPDKYGTQRVISFLRQLVEQNGFYRTSDHAWVSLERIQFVGACNPPTDPGRHPLTLRFLRHVPVVYVDYPGRTSLIQIYGTSSRAMLRMITSLRSCADALTNAMVDVYLASQEHFTQDDQPHYVYSPRELTRWVRGINEALIPQESCTVEGLVRLWAHEALRLFQDRLVHDQEREWTDNLIDETAARYFQGNCNIKEALQRPMLYSNWLTKHYSPVTQQDLQQYVQARLKTFYEEELDVKLVPFDQMLDHVLRIDRIYRQPQGHLLLIGVSGSGKTTLSRFVAWLNGLSIVQLKVHSKYSGADFDEDIKAVLRRAGCKNERICFIMDESNMLDTGFLERLNTLLANGEVPGLFEGDEYTTLMSQIKEGAQRQGLMLDSGDELYKWFTSQIIKNLHIVFTMNPSGDGLREKASTSPALFNRCVINWYGDWSNTALYQVGSELTNILDIDQDNYSTPITFEPCCSLIPEKISYRHAVINSFVQCHNSVGKTNISETKKGHPMMPITPRHYLDFIKHFQNLFHEKRRELEEERVHLNIGLNKIKETEEQVSELQKSLQLKGKELEEKKVAANAKLKEMLLDQQKAQDEKITSEKLQKELADALVQIGSKREIVQKDLAQVEPAVEEAKQAVKGIKKTQLVELRSMLSPPNPVKLALESICMLLKESVTSDWKTIRSVVVRDDFINKILTFNTDQISSSTLETMRKYTENPEFDYEKVNRASVACGPLLKWVKAQLLYSEMLNKVGPLRNELIRLEKDAELKTKKGEEVKQTIVELEQRIAAYKEEYAVLIGQGETIKADLATVKEKVQRSIDLLGSLRSEYDRWSRSCDGFSHQMETLIGDTLLSAAFLAYSGYYDQRLRDELFNRWFINLQQNGVKFRNEISRIEYLSNVDERLQWNNNGLPKDELCTENSIMLHRFNRFPLIIDPSGQAMDFMLRQFAHKNIIKTSFLDDSFKKNLESALRFGNTLLVQDVESYDPILNPVLNKEVKKTGGRILITIGDQDIDLSPAFQIYLITRDASVQFPPDVCSRVTFVNFTITRSSLETQCLNQVLKSERPDIDEKRSDLLKLQGEFAVRLRQLEKALLSALNESKGKILDDNSVIATLEKLKKEAQEVAKKAAETDQVMKEVELASQQYVRLAHACSLIYLMLHQLDEVHFLYHYSLDFLLDIFTVALHSPQLKGVEDYSVRLSIITTNLFQIVYKRVSLGMLHVDKVVLAILLLRIYLKGEAKELSYEPQFDHLLFGSDLIGSESSKLKTDVNEALKKLPFLSHQQIASLIKLKTVPGFKDVISKIESIPVFKDWLISDNPETSTPEVYETTEPLSDVGKAVYNLLLIHAMRPDRVVASSHLLVSSGFGSEFMQQDKVVNLREIVENEVQCKVPILLCSAVGFDASGKVEDLAVEMNREVTSIAIGSSEGFNQADTALNSSSKTGKWILLKNVHLAPSWLAQLEKKLHTLRPHPNFRLLLTAEIHPKLPISVIKASRVLVYEPASGLKANLLRSLSSISGSRISKLPHERSRLYFLVCWLHSIVQERLRYTPLGWANTYEFSDADLRVACDTLDAAVDINAAKRSNVDPEKLPWSTLQTLLSQCIYGGKIDNKFDQQLLDCFINKLFTSKSFGNDYVLIKNFDGKSSLTIPETNTKDGFVNWVSGLSPIQMPSWIGLPNNAERVLLTERGQYTLKNLLKMSGDELAYDDETDKKNAPSWMITLSELATKWLNLLPENIDKLKRNKDNIKDSLFRFFEREINLGAALLRDVRHDLNELKAVCKGNKKQDNHIRSLSSSLNRGLVPQNWQRYVLPKNVTVVSWMADFVERVSQLVRLSKSNNLRSEEIWLGGMFAPEAYITATRQMVAQSNGLALEQLNMHVKVGKENKTPDSFSVKGLIFIGGKCQPPNNVIISDDVYNEIDTVHISWLLDKTKSLSINLPVYLYNNRTNLLFTLDFIPEKEKEFEYYERGVAIVANSVIS</sequence>
<dbReference type="Pfam" id="PF17852">
    <property type="entry name" value="Dynein_AAA_lid"/>
    <property type="match status" value="1"/>
</dbReference>
<dbReference type="GO" id="GO:0005874">
    <property type="term" value="C:microtubule"/>
    <property type="evidence" value="ECO:0007669"/>
    <property type="project" value="UniProtKB-KW"/>
</dbReference>
<feature type="domain" description="AAA+ ATPase" evidence="16">
    <location>
        <begin position="1882"/>
        <end position="2017"/>
    </location>
</feature>
<evidence type="ECO:0000256" key="14">
    <source>
        <dbReference type="ARBA" id="ARBA00033439"/>
    </source>
</evidence>
<dbReference type="Gene3D" id="3.20.180.20">
    <property type="entry name" value="Dynein heavy chain, N-terminal domain 2"/>
    <property type="match status" value="1"/>
</dbReference>
<dbReference type="FunFam" id="3.20.180.20:FF:000002">
    <property type="entry name" value="Cytoplasmic dynein heavy chain 1"/>
    <property type="match status" value="1"/>
</dbReference>
<organism evidence="18">
    <name type="scientific">Strongyloides stercoralis</name>
    <name type="common">Threadworm</name>
    <dbReference type="NCBI Taxonomy" id="6248"/>
    <lineage>
        <taxon>Eukaryota</taxon>
        <taxon>Metazoa</taxon>
        <taxon>Ecdysozoa</taxon>
        <taxon>Nematoda</taxon>
        <taxon>Chromadorea</taxon>
        <taxon>Rhabditida</taxon>
        <taxon>Tylenchina</taxon>
        <taxon>Panagrolaimomorpha</taxon>
        <taxon>Strongyloidoidea</taxon>
        <taxon>Strongyloididae</taxon>
        <taxon>Strongyloides</taxon>
    </lineage>
</organism>
<evidence type="ECO:0000256" key="4">
    <source>
        <dbReference type="ARBA" id="ARBA00022197"/>
    </source>
</evidence>
<dbReference type="Gene3D" id="3.40.50.300">
    <property type="entry name" value="P-loop containing nucleotide triphosphate hydrolases"/>
    <property type="match status" value="5"/>
</dbReference>
<feature type="domain" description="AAA+ ATPase" evidence="16">
    <location>
        <begin position="2189"/>
        <end position="2340"/>
    </location>
</feature>
<dbReference type="InterPro" id="IPR042222">
    <property type="entry name" value="Dynein_2_N"/>
</dbReference>
<dbReference type="SUPFAM" id="SSF52540">
    <property type="entry name" value="P-loop containing nucleoside triphosphate hydrolases"/>
    <property type="match status" value="4"/>
</dbReference>
<dbReference type="InterPro" id="IPR027417">
    <property type="entry name" value="P-loop_NTPase"/>
</dbReference>
<evidence type="ECO:0000256" key="8">
    <source>
        <dbReference type="ARBA" id="ARBA00022741"/>
    </source>
</evidence>
<dbReference type="InterPro" id="IPR003593">
    <property type="entry name" value="AAA+_ATPase"/>
</dbReference>
<dbReference type="Pfam" id="PF12775">
    <property type="entry name" value="AAA_7"/>
    <property type="match status" value="1"/>
</dbReference>
<dbReference type="InterPro" id="IPR024317">
    <property type="entry name" value="Dynein_heavy_chain_D4_dom"/>
</dbReference>
<dbReference type="STRING" id="6248.A0A0K0DW35"/>
<keyword evidence="12" id="KW-0505">Motor protein</keyword>
<dbReference type="Gene3D" id="1.10.287.2620">
    <property type="match status" value="1"/>
</dbReference>
<dbReference type="InterPro" id="IPR041466">
    <property type="entry name" value="Dynein_AAA5_ext"/>
</dbReference>
<dbReference type="InterPro" id="IPR042228">
    <property type="entry name" value="Dynein_linker_3"/>
</dbReference>
<dbReference type="Pfam" id="PF18198">
    <property type="entry name" value="AAA_lid_11"/>
    <property type="match status" value="1"/>
</dbReference>
<dbReference type="FunFam" id="3.40.50.300:FF:000122">
    <property type="entry name" value="Cytoplasmic dynein 1 heavy chain"/>
    <property type="match status" value="1"/>
</dbReference>
<comment type="similarity">
    <text evidence="2">Belongs to the dynein heavy chain family.</text>
</comment>
<dbReference type="InterPro" id="IPR043157">
    <property type="entry name" value="Dynein_AAA1S"/>
</dbReference>
<dbReference type="Gene3D" id="1.20.1270.280">
    <property type="match status" value="1"/>
</dbReference>
<comment type="subunit">
    <text evidence="3">Consists of at least two heavy chains and a number of intermediate and light chains.</text>
</comment>
<dbReference type="FunFam" id="1.10.8.710:FF:000005">
    <property type="entry name" value="Cytoplasmic dynein heavy chain 1"/>
    <property type="match status" value="1"/>
</dbReference>
<evidence type="ECO:0000256" key="12">
    <source>
        <dbReference type="ARBA" id="ARBA00023175"/>
    </source>
</evidence>
<dbReference type="Gene3D" id="1.20.58.1120">
    <property type="match status" value="1"/>
</dbReference>
<dbReference type="FunFam" id="1.10.8.720:FF:000003">
    <property type="entry name" value="Cytoplasmic dynein heavy chain 2"/>
    <property type="match status" value="1"/>
</dbReference>
<evidence type="ECO:0000256" key="3">
    <source>
        <dbReference type="ARBA" id="ARBA00011655"/>
    </source>
</evidence>
<keyword evidence="8" id="KW-0547">Nucleotide-binding</keyword>
<dbReference type="FunFam" id="1.20.140.100:FF:000002">
    <property type="entry name" value="Cytoplasmic dynein heavy chain 1"/>
    <property type="match status" value="1"/>
</dbReference>
<dbReference type="GO" id="GO:0005524">
    <property type="term" value="F:ATP binding"/>
    <property type="evidence" value="ECO:0007669"/>
    <property type="project" value="UniProtKB-KW"/>
</dbReference>
<evidence type="ECO:0000256" key="5">
    <source>
        <dbReference type="ARBA" id="ARBA00022490"/>
    </source>
</evidence>
<evidence type="ECO:0000256" key="13">
    <source>
        <dbReference type="ARBA" id="ARBA00023212"/>
    </source>
</evidence>
<dbReference type="InterPro" id="IPR035699">
    <property type="entry name" value="AAA_6"/>
</dbReference>
<keyword evidence="13" id="KW-0206">Cytoskeleton</keyword>
<dbReference type="InterPro" id="IPR043160">
    <property type="entry name" value="Dynein_C_barrel"/>
</dbReference>
<dbReference type="Gene3D" id="1.20.920.20">
    <property type="match status" value="1"/>
</dbReference>
<dbReference type="InterPro" id="IPR026983">
    <property type="entry name" value="DHC"/>
</dbReference>
<dbReference type="Pfam" id="PF18199">
    <property type="entry name" value="Dynein_C"/>
    <property type="match status" value="1"/>
</dbReference>
<dbReference type="Gene3D" id="1.20.920.30">
    <property type="match status" value="1"/>
</dbReference>
<proteinExistence type="inferred from homology"/>
<comment type="subcellular location">
    <subcellularLocation>
        <location evidence="1">Cytoplasm</location>
        <location evidence="1">Cytoskeleton</location>
    </subcellularLocation>
</comment>
<dbReference type="Gene3D" id="6.10.140.1060">
    <property type="match status" value="1"/>
</dbReference>
<accession>A0A0K0DW35</accession>
<dbReference type="FunFam" id="3.40.50.300:FF:000517">
    <property type="entry name" value="Cytoplasmic dynein heavy chain 1"/>
    <property type="match status" value="1"/>
</dbReference>
<dbReference type="Gene3D" id="1.10.472.130">
    <property type="match status" value="1"/>
</dbReference>
<dbReference type="Gene3D" id="1.20.140.100">
    <property type="entry name" value="Dynein heavy chain, N-terminal domain 2"/>
    <property type="match status" value="1"/>
</dbReference>
<dbReference type="Pfam" id="PF03028">
    <property type="entry name" value="Dynein_heavy"/>
    <property type="match status" value="1"/>
</dbReference>
<dbReference type="CDD" id="cd00009">
    <property type="entry name" value="AAA"/>
    <property type="match status" value="2"/>
</dbReference>
<keyword evidence="7" id="KW-0677">Repeat</keyword>
<evidence type="ECO:0000256" key="11">
    <source>
        <dbReference type="ARBA" id="ARBA00023054"/>
    </source>
</evidence>
<feature type="coiled-coil region" evidence="15">
    <location>
        <begin position="1268"/>
        <end position="1295"/>
    </location>
</feature>
<dbReference type="Gene3D" id="1.10.8.1220">
    <property type="match status" value="1"/>
</dbReference>
<dbReference type="GO" id="GO:0051959">
    <property type="term" value="F:dynein light intermediate chain binding"/>
    <property type="evidence" value="ECO:0007669"/>
    <property type="project" value="InterPro"/>
</dbReference>
<evidence type="ECO:0000259" key="16">
    <source>
        <dbReference type="SMART" id="SM00382"/>
    </source>
</evidence>
<dbReference type="InterPro" id="IPR013602">
    <property type="entry name" value="Dynein_heavy_linker"/>
</dbReference>
<dbReference type="FunFam" id="3.10.490.20:FF:000004">
    <property type="entry name" value="Cytoplasmic dynein heavy chain 2"/>
    <property type="match status" value="1"/>
</dbReference>
<feature type="coiled-coil region" evidence="15">
    <location>
        <begin position="3443"/>
        <end position="3470"/>
    </location>
</feature>
<dbReference type="Pfam" id="PF22597">
    <property type="entry name" value="DYN_lid"/>
    <property type="match status" value="1"/>
</dbReference>
<evidence type="ECO:0000256" key="15">
    <source>
        <dbReference type="SAM" id="Coils"/>
    </source>
</evidence>
<keyword evidence="9" id="KW-0067">ATP-binding</keyword>
<dbReference type="InterPro" id="IPR024743">
    <property type="entry name" value="Dynein_HC_stalk"/>
</dbReference>
<dbReference type="PANTHER" id="PTHR46532">
    <property type="entry name" value="MALE FERTILITY FACTOR KL5"/>
    <property type="match status" value="1"/>
</dbReference>
<evidence type="ECO:0000256" key="1">
    <source>
        <dbReference type="ARBA" id="ARBA00004245"/>
    </source>
</evidence>
<feature type="domain" description="AAA+ ATPase" evidence="16">
    <location>
        <begin position="2942"/>
        <end position="3108"/>
    </location>
</feature>
<dbReference type="SMART" id="SM00382">
    <property type="entry name" value="AAA"/>
    <property type="match status" value="4"/>
</dbReference>
<evidence type="ECO:0000256" key="9">
    <source>
        <dbReference type="ARBA" id="ARBA00022840"/>
    </source>
</evidence>
<dbReference type="GO" id="GO:0008569">
    <property type="term" value="F:minus-end-directed microtubule motor activity"/>
    <property type="evidence" value="ECO:0007669"/>
    <property type="project" value="InterPro"/>
</dbReference>
<evidence type="ECO:0000256" key="10">
    <source>
        <dbReference type="ARBA" id="ARBA00023017"/>
    </source>
</evidence>
<dbReference type="InterPro" id="IPR041658">
    <property type="entry name" value="AAA_lid_11"/>
</dbReference>
<dbReference type="GO" id="GO:0005858">
    <property type="term" value="C:axonemal dynein complex"/>
    <property type="evidence" value="ECO:0007669"/>
    <property type="project" value="TreeGrafter"/>
</dbReference>
<dbReference type="Pfam" id="PF12781">
    <property type="entry name" value="AAA_9"/>
    <property type="match status" value="1"/>
</dbReference>
<dbReference type="Pfam" id="PF08385">
    <property type="entry name" value="DHC_N1"/>
    <property type="match status" value="1"/>
</dbReference>
<keyword evidence="17" id="KW-1185">Reference proteome</keyword>
<dbReference type="InterPro" id="IPR042219">
    <property type="entry name" value="AAA_lid_11_sf"/>
</dbReference>
<dbReference type="Gene3D" id="1.10.8.710">
    <property type="match status" value="1"/>
</dbReference>
<dbReference type="FunFam" id="1.10.287.2620:FF:000001">
    <property type="entry name" value="Cytoplasmic dynein heavy chain 1"/>
    <property type="match status" value="1"/>
</dbReference>
<dbReference type="Pfam" id="PF08393">
    <property type="entry name" value="DHC_N2"/>
    <property type="match status" value="1"/>
</dbReference>
<dbReference type="Proteomes" id="UP000035681">
    <property type="component" value="Unplaced"/>
</dbReference>
<dbReference type="GO" id="GO:0050793">
    <property type="term" value="P:regulation of developmental process"/>
    <property type="evidence" value="ECO:0007669"/>
    <property type="project" value="UniProtKB-ARBA"/>
</dbReference>
<dbReference type="WBParaSite" id="SSTP_0000145100.1">
    <property type="protein sequence ID" value="SSTP_0000145100.1"/>
    <property type="gene ID" value="SSTP_0000145100"/>
</dbReference>
<keyword evidence="5" id="KW-0963">Cytoplasm</keyword>
<feature type="coiled-coil region" evidence="15">
    <location>
        <begin position="600"/>
        <end position="627"/>
    </location>
</feature>
<keyword evidence="6" id="KW-0493">Microtubule</keyword>
<dbReference type="Gene3D" id="3.10.490.20">
    <property type="match status" value="1"/>
</dbReference>
<dbReference type="InterPro" id="IPR054354">
    <property type="entry name" value="DYNC2H1-like_lid"/>
</dbReference>
<feature type="coiled-coil region" evidence="15">
    <location>
        <begin position="3204"/>
        <end position="3266"/>
    </location>
</feature>
<dbReference type="FunFam" id="1.20.1270.280:FF:000004">
    <property type="entry name" value="Cytoplasmic dynein heavy chain 2"/>
    <property type="match status" value="1"/>
</dbReference>
<keyword evidence="10" id="KW-0243">Dynein</keyword>
<dbReference type="Pfam" id="PF12777">
    <property type="entry name" value="MT"/>
    <property type="match status" value="1"/>
</dbReference>
<feature type="coiled-coil region" evidence="15">
    <location>
        <begin position="831"/>
        <end position="858"/>
    </location>
</feature>
<evidence type="ECO:0000313" key="17">
    <source>
        <dbReference type="Proteomes" id="UP000035681"/>
    </source>
</evidence>
<keyword evidence="11 15" id="KW-0175">Coiled coil</keyword>
<name>A0A0K0DW35_STRER</name>
<evidence type="ECO:0000313" key="18">
    <source>
        <dbReference type="WBParaSite" id="SSTP_0000145100.1"/>
    </source>
</evidence>
<dbReference type="InterPro" id="IPR004273">
    <property type="entry name" value="Dynein_heavy_D6_P-loop"/>
</dbReference>
<dbReference type="FunFam" id="1.20.58.1120:FF:000013">
    <property type="entry name" value="Dynein heavy chain-like protein"/>
    <property type="match status" value="1"/>
</dbReference>